<comment type="caution">
    <text evidence="1">The sequence shown here is derived from an EMBL/GenBank/DDBJ whole genome shotgun (WGS) entry which is preliminary data.</text>
</comment>
<sequence>MEEEKKIYPLKFCPIRDERPWGVEEFKLADLGYRDSLIREGWLAGNSIGELMDTYIDRIVGDNVYDYYGRQFPVCVRLLEVRGKMPLQVHPDDETAQQRYDLLGKEKLWYILRAGMDAKLHVGFRKSTDATDFYESCLDGGADRLLNELKPEPGQSLRIPSGVPHCADGDVDILEIAESSPLDFCLHGRGQEVSEDQFDPALSFADALDFIDFGRFVPEVASGSLLADVPQFKIRRIRLGEPVIYGGKGESDSFVLFSCASGRAMLQPLSTDGGSGSFTLEAGDNLLVPAECQDFSLVPADRDTVLLETTTYRVEPDRYINPDVPAHLPE</sequence>
<proteinExistence type="predicted"/>
<accession>A0A9D9NNV6</accession>
<reference evidence="1" key="1">
    <citation type="submission" date="2020-10" db="EMBL/GenBank/DDBJ databases">
        <authorList>
            <person name="Gilroy R."/>
        </authorList>
    </citation>
    <scope>NUCLEOTIDE SEQUENCE</scope>
    <source>
        <strain evidence="1">B3-1481</strain>
    </source>
</reference>
<dbReference type="SUPFAM" id="SSF51182">
    <property type="entry name" value="RmlC-like cupins"/>
    <property type="match status" value="1"/>
</dbReference>
<dbReference type="EMBL" id="JADILW010000039">
    <property type="protein sequence ID" value="MBO8479973.1"/>
    <property type="molecule type" value="Genomic_DNA"/>
</dbReference>
<dbReference type="Proteomes" id="UP000823769">
    <property type="component" value="Unassembled WGS sequence"/>
</dbReference>
<dbReference type="InterPro" id="IPR011051">
    <property type="entry name" value="RmlC_Cupin_sf"/>
</dbReference>
<dbReference type="InterPro" id="IPR014710">
    <property type="entry name" value="RmlC-like_jellyroll"/>
</dbReference>
<gene>
    <name evidence="1" type="ORF">IAB76_02530</name>
</gene>
<evidence type="ECO:0000313" key="1">
    <source>
        <dbReference type="EMBL" id="MBO8479973.1"/>
    </source>
</evidence>
<evidence type="ECO:0000313" key="2">
    <source>
        <dbReference type="Proteomes" id="UP000823769"/>
    </source>
</evidence>
<organism evidence="1 2">
    <name type="scientific">Candidatus Cryptobacteroides avistercoris</name>
    <dbReference type="NCBI Taxonomy" id="2840758"/>
    <lineage>
        <taxon>Bacteria</taxon>
        <taxon>Pseudomonadati</taxon>
        <taxon>Bacteroidota</taxon>
        <taxon>Bacteroidia</taxon>
        <taxon>Bacteroidales</taxon>
        <taxon>Candidatus Cryptobacteroides</taxon>
    </lineage>
</organism>
<keyword evidence="1" id="KW-0413">Isomerase</keyword>
<name>A0A9D9NNV6_9BACT</name>
<protein>
    <submittedName>
        <fullName evidence="1">Class I mannose-6-phosphate isomerase</fullName>
    </submittedName>
</protein>
<dbReference type="CDD" id="cd07010">
    <property type="entry name" value="cupin_PMI_type_I_N_bac"/>
    <property type="match status" value="1"/>
</dbReference>
<dbReference type="AlphaFoldDB" id="A0A9D9NNV6"/>
<dbReference type="Gene3D" id="2.60.120.10">
    <property type="entry name" value="Jelly Rolls"/>
    <property type="match status" value="2"/>
</dbReference>
<dbReference type="GO" id="GO:0016853">
    <property type="term" value="F:isomerase activity"/>
    <property type="evidence" value="ECO:0007669"/>
    <property type="project" value="UniProtKB-KW"/>
</dbReference>
<reference evidence="1" key="2">
    <citation type="journal article" date="2021" name="PeerJ">
        <title>Extensive microbial diversity within the chicken gut microbiome revealed by metagenomics and culture.</title>
        <authorList>
            <person name="Gilroy R."/>
            <person name="Ravi A."/>
            <person name="Getino M."/>
            <person name="Pursley I."/>
            <person name="Horton D.L."/>
            <person name="Alikhan N.F."/>
            <person name="Baker D."/>
            <person name="Gharbi K."/>
            <person name="Hall N."/>
            <person name="Watson M."/>
            <person name="Adriaenssens E.M."/>
            <person name="Foster-Nyarko E."/>
            <person name="Jarju S."/>
            <person name="Secka A."/>
            <person name="Antonio M."/>
            <person name="Oren A."/>
            <person name="Chaudhuri R.R."/>
            <person name="La Ragione R."/>
            <person name="Hildebrand F."/>
            <person name="Pallen M.J."/>
        </authorList>
    </citation>
    <scope>NUCLEOTIDE SEQUENCE</scope>
    <source>
        <strain evidence="1">B3-1481</strain>
    </source>
</reference>